<dbReference type="EMBL" id="LN734204">
    <property type="protein sequence ID" value="CEP20040.1"/>
    <property type="molecule type" value="Genomic_DNA"/>
</dbReference>
<organism evidence="1 2">
    <name type="scientific">Parasitella parasitica</name>
    <dbReference type="NCBI Taxonomy" id="35722"/>
    <lineage>
        <taxon>Eukaryota</taxon>
        <taxon>Fungi</taxon>
        <taxon>Fungi incertae sedis</taxon>
        <taxon>Mucoromycota</taxon>
        <taxon>Mucoromycotina</taxon>
        <taxon>Mucoromycetes</taxon>
        <taxon>Mucorales</taxon>
        <taxon>Mucorineae</taxon>
        <taxon>Mucoraceae</taxon>
        <taxon>Parasitella</taxon>
    </lineage>
</organism>
<evidence type="ECO:0000313" key="2">
    <source>
        <dbReference type="Proteomes" id="UP000054107"/>
    </source>
</evidence>
<dbReference type="AlphaFoldDB" id="A0A0B7NWN5"/>
<proteinExistence type="predicted"/>
<name>A0A0B7NWN5_9FUNG</name>
<protein>
    <submittedName>
        <fullName evidence="1">Uncharacterized protein</fullName>
    </submittedName>
</protein>
<dbReference type="Proteomes" id="UP000054107">
    <property type="component" value="Unassembled WGS sequence"/>
</dbReference>
<accession>A0A0B7NWN5</accession>
<gene>
    <name evidence="1" type="primary">PARPA_14361.1 scaffold 50072</name>
</gene>
<sequence>MTTISRERAICMFYHRDYDKTKASKLLNAIEKLDLEICYKDDPCKPFLLYTNSIKADPYNYLTYQKITEAPEKNNQSEVKTKKIVSVRSLYVLKDEYIDNILEDIVSHLPRYQKFIQSLKDEGYHVIGYARKSTCEKDDDSRVRLLNLMCKNLKNRSLVSKVFASVYCDANELLLERDLNKQEHILSQIHADGDMQDMLVYTDDIQDHELDF</sequence>
<dbReference type="OrthoDB" id="2270519at2759"/>
<keyword evidence="2" id="KW-1185">Reference proteome</keyword>
<reference evidence="1 2" key="1">
    <citation type="submission" date="2014-09" db="EMBL/GenBank/DDBJ databases">
        <authorList>
            <person name="Ellenberger Sabrina"/>
        </authorList>
    </citation>
    <scope>NUCLEOTIDE SEQUENCE [LARGE SCALE GENOMIC DNA]</scope>
    <source>
        <strain evidence="1 2">CBS 412.66</strain>
    </source>
</reference>
<evidence type="ECO:0000313" key="1">
    <source>
        <dbReference type="EMBL" id="CEP20040.1"/>
    </source>
</evidence>